<dbReference type="InterPro" id="IPR010869">
    <property type="entry name" value="DUF1501"/>
</dbReference>
<dbReference type="RefSeq" id="WP_002643947.1">
    <property type="nucleotide sequence ID" value="NZ_CP042910.1"/>
</dbReference>
<accession>A0ABX5YS91</accession>
<feature type="region of interest" description="Disordered" evidence="1">
    <location>
        <begin position="383"/>
        <end position="402"/>
    </location>
</feature>
<organism evidence="2 3">
    <name type="scientific">Gimesia maris</name>
    <dbReference type="NCBI Taxonomy" id="122"/>
    <lineage>
        <taxon>Bacteria</taxon>
        <taxon>Pseudomonadati</taxon>
        <taxon>Planctomycetota</taxon>
        <taxon>Planctomycetia</taxon>
        <taxon>Planctomycetales</taxon>
        <taxon>Planctomycetaceae</taxon>
        <taxon>Gimesia</taxon>
    </lineage>
</organism>
<dbReference type="PROSITE" id="PS51318">
    <property type="entry name" value="TAT"/>
    <property type="match status" value="1"/>
</dbReference>
<dbReference type="Pfam" id="PF07394">
    <property type="entry name" value="DUF1501"/>
    <property type="match status" value="1"/>
</dbReference>
<dbReference type="PANTHER" id="PTHR43737">
    <property type="entry name" value="BLL7424 PROTEIN"/>
    <property type="match status" value="1"/>
</dbReference>
<evidence type="ECO:0008006" key="4">
    <source>
        <dbReference type="Google" id="ProtNLM"/>
    </source>
</evidence>
<sequence>MKQQLNRKQSNQGPTGASRREFMRIGLGGFSSLSLPGLYQLQAAAESQKKTPATPKKERTAVILVWCRGGVSHLDTYDPKPDAASDYRGPFSPIATNTEGLLISELLPRHAQISDKYTILRSITHTGGGHPAGSLQVLGGDPDRIDKRKPKLPDFMSVANFLRRDSNNALPNYVGINAITNYDSFQIAGPTYLGPGAGPFQISGDPSAPDFKVPNIGLTDAKQTARLAQRISLRQQFDQYRRDLDLDGSMEAMNQFEAQATNLLTSKQAADAFDLTREPQHIRERYGMHQWGQQCLMARRLVEAGVEIITTELSGKLCGRVQNWDDHAVNHHVFDAIKYRMPFYDQAVTALIEDIYQRGLNKRVLVVVAGEFGRTPRISYSKSTGGGIGSGSAGTTQPGRDHWPNANSMLFAGGNIQTGQIIGATDGKGEGPVERAVGPHDFLATIYSHLGIDYANTFLPDFSGRPTPIVMHGNAIPELAGRV</sequence>
<protein>
    <recommendedName>
        <fullName evidence="4">DUF1501 domain-containing protein</fullName>
    </recommendedName>
</protein>
<dbReference type="PANTHER" id="PTHR43737:SF1">
    <property type="entry name" value="DUF1501 DOMAIN-CONTAINING PROTEIN"/>
    <property type="match status" value="1"/>
</dbReference>
<evidence type="ECO:0000313" key="3">
    <source>
        <dbReference type="Proteomes" id="UP000322887"/>
    </source>
</evidence>
<dbReference type="GeneID" id="98648817"/>
<name>A0ABX5YS91_9PLAN</name>
<proteinExistence type="predicted"/>
<evidence type="ECO:0000313" key="2">
    <source>
        <dbReference type="EMBL" id="QEG18455.1"/>
    </source>
</evidence>
<dbReference type="SUPFAM" id="SSF53649">
    <property type="entry name" value="Alkaline phosphatase-like"/>
    <property type="match status" value="1"/>
</dbReference>
<evidence type="ECO:0000256" key="1">
    <source>
        <dbReference type="SAM" id="MobiDB-lite"/>
    </source>
</evidence>
<gene>
    <name evidence="2" type="ORF">GmarT_43440</name>
</gene>
<keyword evidence="3" id="KW-1185">Reference proteome</keyword>
<dbReference type="InterPro" id="IPR006311">
    <property type="entry name" value="TAT_signal"/>
</dbReference>
<dbReference type="Proteomes" id="UP000322887">
    <property type="component" value="Chromosome"/>
</dbReference>
<reference evidence="2 3" key="1">
    <citation type="submission" date="2019-08" db="EMBL/GenBank/DDBJ databases">
        <title>Deep-cultivation of Planctomycetes and their phenomic and genomic characterization uncovers novel biology.</title>
        <authorList>
            <person name="Wiegand S."/>
            <person name="Jogler M."/>
            <person name="Boedeker C."/>
            <person name="Pinto D."/>
            <person name="Vollmers J."/>
            <person name="Rivas-Marin E."/>
            <person name="Kohn T."/>
            <person name="Peeters S.H."/>
            <person name="Heuer A."/>
            <person name="Rast P."/>
            <person name="Oberbeckmann S."/>
            <person name="Bunk B."/>
            <person name="Jeske O."/>
            <person name="Meyerdierks A."/>
            <person name="Storesund J.E."/>
            <person name="Kallscheuer N."/>
            <person name="Luecker S."/>
            <person name="Lage O.M."/>
            <person name="Pohl T."/>
            <person name="Merkel B.J."/>
            <person name="Hornburger P."/>
            <person name="Mueller R.-W."/>
            <person name="Bruemmer F."/>
            <person name="Labrenz M."/>
            <person name="Spormann A.M."/>
            <person name="Op den Camp H."/>
            <person name="Overmann J."/>
            <person name="Amann R."/>
            <person name="Jetten M.S.M."/>
            <person name="Mascher T."/>
            <person name="Medema M.H."/>
            <person name="Devos D.P."/>
            <person name="Kaster A.-K."/>
            <person name="Ovreas L."/>
            <person name="Rohde M."/>
            <person name="Galperin M.Y."/>
            <person name="Jogler C."/>
        </authorList>
    </citation>
    <scope>NUCLEOTIDE SEQUENCE [LARGE SCALE GENOMIC DNA]</scope>
    <source>
        <strain evidence="2 3">DSM 8797</strain>
    </source>
</reference>
<dbReference type="InterPro" id="IPR017850">
    <property type="entry name" value="Alkaline_phosphatase_core_sf"/>
</dbReference>
<dbReference type="EMBL" id="CP042910">
    <property type="protein sequence ID" value="QEG18455.1"/>
    <property type="molecule type" value="Genomic_DNA"/>
</dbReference>